<feature type="domain" description="ApeI dehydratase-like" evidence="2">
    <location>
        <begin position="44"/>
        <end position="122"/>
    </location>
</feature>
<dbReference type="RefSeq" id="WP_253765625.1">
    <property type="nucleotide sequence ID" value="NZ_JAMTCK010000001.1"/>
</dbReference>
<evidence type="ECO:0000259" key="2">
    <source>
        <dbReference type="Pfam" id="PF22818"/>
    </source>
</evidence>
<evidence type="ECO:0000256" key="1">
    <source>
        <dbReference type="SAM" id="MobiDB-lite"/>
    </source>
</evidence>
<keyword evidence="4" id="KW-1185">Reference proteome</keyword>
<gene>
    <name evidence="3" type="ORF">LX83_000035</name>
</gene>
<sequence length="148" mass="15730">MTVHLDRPAEVGPGQPGAVDAVRDDTGARAVSPVAGAVHRTGPAEVTFTVSADEPVFAGHYPNFPIFPGMCVLEIAHRGALLTAPEPGLALAAMKSARFTAPVFAGDRLTVAVDWKRDRERWTCVARARAGDRDVAVVRLDYRAGGDR</sequence>
<reference evidence="3" key="1">
    <citation type="submission" date="2022-06" db="EMBL/GenBank/DDBJ databases">
        <title>Genomic Encyclopedia of Archaeal and Bacterial Type Strains, Phase II (KMG-II): from individual species to whole genera.</title>
        <authorList>
            <person name="Goeker M."/>
        </authorList>
    </citation>
    <scope>NUCLEOTIDE SEQUENCE</scope>
    <source>
        <strain evidence="3">DSM 43935</strain>
    </source>
</reference>
<organism evidence="3 4">
    <name type="scientific">Goodfellowiella coeruleoviolacea</name>
    <dbReference type="NCBI Taxonomy" id="334858"/>
    <lineage>
        <taxon>Bacteria</taxon>
        <taxon>Bacillati</taxon>
        <taxon>Actinomycetota</taxon>
        <taxon>Actinomycetes</taxon>
        <taxon>Pseudonocardiales</taxon>
        <taxon>Pseudonocardiaceae</taxon>
        <taxon>Goodfellowiella</taxon>
    </lineage>
</organism>
<feature type="region of interest" description="Disordered" evidence="1">
    <location>
        <begin position="1"/>
        <end position="20"/>
    </location>
</feature>
<dbReference type="SUPFAM" id="SSF54637">
    <property type="entry name" value="Thioesterase/thiol ester dehydrase-isomerase"/>
    <property type="match status" value="1"/>
</dbReference>
<dbReference type="AlphaFoldDB" id="A0AAE3G7W9"/>
<comment type="caution">
    <text evidence="3">The sequence shown here is derived from an EMBL/GenBank/DDBJ whole genome shotgun (WGS) entry which is preliminary data.</text>
</comment>
<accession>A0AAE3G7W9</accession>
<dbReference type="Pfam" id="PF22818">
    <property type="entry name" value="ApeI-like"/>
    <property type="match status" value="1"/>
</dbReference>
<name>A0AAE3G7W9_9PSEU</name>
<dbReference type="Proteomes" id="UP001206128">
    <property type="component" value="Unassembled WGS sequence"/>
</dbReference>
<dbReference type="InterPro" id="IPR054545">
    <property type="entry name" value="ApeI-like"/>
</dbReference>
<evidence type="ECO:0000313" key="4">
    <source>
        <dbReference type="Proteomes" id="UP001206128"/>
    </source>
</evidence>
<dbReference type="Gene3D" id="3.10.129.10">
    <property type="entry name" value="Hotdog Thioesterase"/>
    <property type="match status" value="1"/>
</dbReference>
<evidence type="ECO:0000313" key="3">
    <source>
        <dbReference type="EMBL" id="MCP2163195.1"/>
    </source>
</evidence>
<dbReference type="EMBL" id="JAMTCK010000001">
    <property type="protein sequence ID" value="MCP2163195.1"/>
    <property type="molecule type" value="Genomic_DNA"/>
</dbReference>
<dbReference type="InterPro" id="IPR029069">
    <property type="entry name" value="HotDog_dom_sf"/>
</dbReference>
<protein>
    <submittedName>
        <fullName evidence="3">3-hydroxyacyl-[acyl-carrier-protein] dehydratase</fullName>
    </submittedName>
</protein>
<proteinExistence type="predicted"/>